<feature type="compositionally biased region" description="Basic residues" evidence="5">
    <location>
        <begin position="550"/>
        <end position="563"/>
    </location>
</feature>
<dbReference type="InterPro" id="IPR029035">
    <property type="entry name" value="DHS-like_NAD/FAD-binding_dom"/>
</dbReference>
<evidence type="ECO:0000313" key="8">
    <source>
        <dbReference type="Proteomes" id="UP000243797"/>
    </source>
</evidence>
<dbReference type="EMBL" id="NKHZ01000029">
    <property type="protein sequence ID" value="PNS19941.1"/>
    <property type="molecule type" value="Genomic_DNA"/>
</dbReference>
<dbReference type="PROSITE" id="PS50305">
    <property type="entry name" value="SIRTUIN"/>
    <property type="match status" value="1"/>
</dbReference>
<keyword evidence="4" id="KW-0862">Zinc</keyword>
<dbReference type="Pfam" id="PF02146">
    <property type="entry name" value="SIR2"/>
    <property type="match status" value="1"/>
</dbReference>
<evidence type="ECO:0000256" key="4">
    <source>
        <dbReference type="PROSITE-ProRule" id="PRU00236"/>
    </source>
</evidence>
<keyword evidence="8" id="KW-1185">Reference proteome</keyword>
<comment type="caution">
    <text evidence="7">The sequence shown here is derived from an EMBL/GenBank/DDBJ whole genome shotgun (WGS) entry which is preliminary data.</text>
</comment>
<keyword evidence="4" id="KW-0479">Metal-binding</keyword>
<organism evidence="7 8">
    <name type="scientific">Sphaceloma murrayae</name>
    <dbReference type="NCBI Taxonomy" id="2082308"/>
    <lineage>
        <taxon>Eukaryota</taxon>
        <taxon>Fungi</taxon>
        <taxon>Dikarya</taxon>
        <taxon>Ascomycota</taxon>
        <taxon>Pezizomycotina</taxon>
        <taxon>Dothideomycetes</taxon>
        <taxon>Dothideomycetidae</taxon>
        <taxon>Myriangiales</taxon>
        <taxon>Elsinoaceae</taxon>
        <taxon>Sphaceloma</taxon>
    </lineage>
</organism>
<keyword evidence="3" id="KW-0520">NAD</keyword>
<dbReference type="Gene3D" id="3.30.1600.10">
    <property type="entry name" value="SIR2/SIRT2 'Small Domain"/>
    <property type="match status" value="1"/>
</dbReference>
<dbReference type="SUPFAM" id="SSF52467">
    <property type="entry name" value="DHS-like NAD/FAD-binding domain"/>
    <property type="match status" value="1"/>
</dbReference>
<feature type="binding site" evidence="4">
    <location>
        <position position="248"/>
    </location>
    <ligand>
        <name>Zn(2+)</name>
        <dbReference type="ChEBI" id="CHEBI:29105"/>
    </ligand>
</feature>
<feature type="binding site" evidence="4">
    <location>
        <position position="267"/>
    </location>
    <ligand>
        <name>Zn(2+)</name>
        <dbReference type="ChEBI" id="CHEBI:29105"/>
    </ligand>
</feature>
<evidence type="ECO:0000256" key="5">
    <source>
        <dbReference type="SAM" id="MobiDB-lite"/>
    </source>
</evidence>
<keyword evidence="2" id="KW-0808">Transferase</keyword>
<dbReference type="InterPro" id="IPR003000">
    <property type="entry name" value="Sirtuin"/>
</dbReference>
<gene>
    <name evidence="7" type="ORF">CAC42_7908</name>
</gene>
<feature type="region of interest" description="Disordered" evidence="5">
    <location>
        <begin position="456"/>
        <end position="633"/>
    </location>
</feature>
<evidence type="ECO:0000256" key="2">
    <source>
        <dbReference type="ARBA" id="ARBA00022679"/>
    </source>
</evidence>
<dbReference type="InterPro" id="IPR026590">
    <property type="entry name" value="Ssirtuin_cat_dom"/>
</dbReference>
<accession>A0A2K1QY04</accession>
<feature type="binding site" evidence="4">
    <location>
        <position position="245"/>
    </location>
    <ligand>
        <name>Zn(2+)</name>
        <dbReference type="ChEBI" id="CHEBI:29105"/>
    </ligand>
</feature>
<dbReference type="AlphaFoldDB" id="A0A2K1QY04"/>
<comment type="similarity">
    <text evidence="1">Belongs to the sirtuin family. Class I subfamily.</text>
</comment>
<dbReference type="Proteomes" id="UP000243797">
    <property type="component" value="Unassembled WGS sequence"/>
</dbReference>
<feature type="compositionally biased region" description="Polar residues" evidence="5">
    <location>
        <begin position="528"/>
        <end position="549"/>
    </location>
</feature>
<feature type="active site" description="Proton acceptor" evidence="4">
    <location>
        <position position="237"/>
    </location>
</feature>
<dbReference type="PANTHER" id="PTHR47651">
    <property type="entry name" value="NAD-DEPENDENT HISTONE DEACETYLASE HST4"/>
    <property type="match status" value="1"/>
</dbReference>
<feature type="compositionally biased region" description="Low complexity" evidence="5">
    <location>
        <begin position="14"/>
        <end position="25"/>
    </location>
</feature>
<dbReference type="OrthoDB" id="2919105at2759"/>
<dbReference type="InterPro" id="IPR026591">
    <property type="entry name" value="Sirtuin_cat_small_dom_sf"/>
</dbReference>
<dbReference type="FunCoup" id="A0A2K1QY04">
    <property type="interactions" value="69"/>
</dbReference>
<feature type="compositionally biased region" description="Polar residues" evidence="5">
    <location>
        <begin position="583"/>
        <end position="597"/>
    </location>
</feature>
<sequence>MACFDDSSVLSVLSDCSSPLSSPANSPSPPPDYPSPPASQESSDVDSPCPDGMDSTITVSNKDGPPPAKRRRISDRKERTTEYLDLRSDTLDQEDQSQLDRLVRVLHKRRKIVVVAGAGISVSAGIPDFRSSTGLFTSLRAEHNLKGSGKNLFDASVYKDDSSTSTFHDMVRNMSKLTKDASATEFHHLLATLADEGRLLRLYTQNVDGIDVKMTPLATTVPLRKVDGKWPKTVQLHGGLAKMVCSKCKDIRDFNADLFDGPEPPVCGECVAMDLARTVVAGKRSHGIGRFRPRMVLYNEHNPDEEAIGSVVSEDLRKRPDAIIVVGTSLKIPGVKRIVREMCATVRDRRDGVAIWINNDPEPTGIEFKDCWDIVVQGTCDEVARHAAMRRWWDQGRDYTQEEHEKAKQCEPTVVINSTYKPVGTETAFKRAPSASPEFTPISVRSRDVADLAADGEDSLLGAPPTPCKSARSSPAKENLSALDRLKATSAVKKGPGRPKKEGPKASAGRPKAASKIAQSRGRKGAPQATTMKKITQTMAQSKAFSTTVGKRKTSPAKAGPKRRSSDDSDVMNNVPQKDVRRNSPTKLVTPSKSRATFPNLGVAVPKMEKLVKTESGSEANKDPRMSIDGLCN</sequence>
<evidence type="ECO:0000256" key="1">
    <source>
        <dbReference type="ARBA" id="ARBA00006924"/>
    </source>
</evidence>
<dbReference type="STRING" id="2082308.A0A2K1QY04"/>
<feature type="compositionally biased region" description="Pro residues" evidence="5">
    <location>
        <begin position="26"/>
        <end position="37"/>
    </location>
</feature>
<dbReference type="GO" id="GO:0046872">
    <property type="term" value="F:metal ion binding"/>
    <property type="evidence" value="ECO:0007669"/>
    <property type="project" value="UniProtKB-KW"/>
</dbReference>
<protein>
    <submittedName>
        <fullName evidence="7">NAD-dependent protein deacetylase hst4</fullName>
    </submittedName>
</protein>
<dbReference type="InParanoid" id="A0A2K1QY04"/>
<dbReference type="GO" id="GO:0070403">
    <property type="term" value="F:NAD+ binding"/>
    <property type="evidence" value="ECO:0007669"/>
    <property type="project" value="InterPro"/>
</dbReference>
<feature type="region of interest" description="Disordered" evidence="5">
    <location>
        <begin position="14"/>
        <end position="81"/>
    </location>
</feature>
<dbReference type="GO" id="GO:0016740">
    <property type="term" value="F:transferase activity"/>
    <property type="evidence" value="ECO:0007669"/>
    <property type="project" value="UniProtKB-KW"/>
</dbReference>
<evidence type="ECO:0000256" key="3">
    <source>
        <dbReference type="ARBA" id="ARBA00023027"/>
    </source>
</evidence>
<dbReference type="PANTHER" id="PTHR47651:SF17">
    <property type="entry name" value="DEACETYLASE SIRTUIN-TYPE DOMAIN-CONTAINING PROTEIN"/>
    <property type="match status" value="1"/>
</dbReference>
<evidence type="ECO:0000313" key="7">
    <source>
        <dbReference type="EMBL" id="PNS19941.1"/>
    </source>
</evidence>
<name>A0A2K1QY04_9PEZI</name>
<feature type="binding site" evidence="4">
    <location>
        <position position="270"/>
    </location>
    <ligand>
        <name>Zn(2+)</name>
        <dbReference type="ChEBI" id="CHEBI:29105"/>
    </ligand>
</feature>
<proteinExistence type="inferred from homology"/>
<evidence type="ECO:0000259" key="6">
    <source>
        <dbReference type="PROSITE" id="PS50305"/>
    </source>
</evidence>
<reference evidence="7 8" key="1">
    <citation type="submission" date="2017-06" db="EMBL/GenBank/DDBJ databases">
        <title>Draft genome sequence of a variant of Elsinoe murrayae.</title>
        <authorList>
            <person name="Cheng Q."/>
        </authorList>
    </citation>
    <scope>NUCLEOTIDE SEQUENCE [LARGE SCALE GENOMIC DNA]</scope>
    <source>
        <strain evidence="7 8">CQ-2017a</strain>
    </source>
</reference>
<feature type="domain" description="Deacetylase sirtuin-type" evidence="6">
    <location>
        <begin position="92"/>
        <end position="408"/>
    </location>
</feature>
<dbReference type="Gene3D" id="3.40.50.1220">
    <property type="entry name" value="TPP-binding domain"/>
    <property type="match status" value="1"/>
</dbReference>